<evidence type="ECO:0000259" key="4">
    <source>
        <dbReference type="PROSITE" id="PS51272"/>
    </source>
</evidence>
<name>A0ABY3SJ02_9BACL</name>
<evidence type="ECO:0000256" key="2">
    <source>
        <dbReference type="SAM" id="MobiDB-lite"/>
    </source>
</evidence>
<dbReference type="RefSeq" id="WP_235120410.1">
    <property type="nucleotide sequence ID" value="NZ_CP090978.1"/>
</dbReference>
<feature type="region of interest" description="Disordered" evidence="2">
    <location>
        <begin position="379"/>
        <end position="425"/>
    </location>
</feature>
<organism evidence="5 6">
    <name type="scientific">Paenibacillus hexagrammi</name>
    <dbReference type="NCBI Taxonomy" id="2908839"/>
    <lineage>
        <taxon>Bacteria</taxon>
        <taxon>Bacillati</taxon>
        <taxon>Bacillota</taxon>
        <taxon>Bacilli</taxon>
        <taxon>Bacillales</taxon>
        <taxon>Paenibacillaceae</taxon>
        <taxon>Paenibacillus</taxon>
    </lineage>
</organism>
<dbReference type="EMBL" id="CP090978">
    <property type="protein sequence ID" value="UJF34019.1"/>
    <property type="molecule type" value="Genomic_DNA"/>
</dbReference>
<sequence length="738" mass="79609">MWDASWYEQVNPQSTDIQGKYGWDVPQGTWKIKYEKDGYDTAYSGEMDVPPPRFEVNIPLVSKHTAKLDWIRAYPTENENHIKLRFTKPIDMTGVDLNQAIKITDRNGSSDNPSVVAGTVAAVDSETVDGKTLAMEFEFTPEASLNPGGEYGYSVSGTLLTYAGVPVGGELAGTVTVGDSIIPHKVQDLSAGISGGKLTVMWSIPKDAEDQPVDRDLKSFEITVTQPGKDGASTVWTVPASQTWAMKEGFSESQAYEIRVAAVDEWSNRSEMDEEPWKWQPAVAAQDWTAPPVVSGLQVTSASSDRIAVSWNPSSALDLDHYAVHWLEKGAEPQIQTIPKTETSYTMLGLKAETAYDISVTAVDGAGNESGAETVTATTVVSGGGTGDDGNGDGGSDDDGNNGGGTGHGSSTDSNPSSWTVPAAGGTFRTSDGMWQLEVPNEAFAGEAKLQYLAKPDGASNLPAGYQAYGGTLLLSGENISLAKNLKLSVSYRPEALGSMDPRRLGIYKKDASAPEGWRFIGGTADTANHRFTAQVKELGEYALLVYDHPFRDMKGHWSQTEVNVLVSRHIVSGVSENAFDPERQITRAEVTKLLVSLLQHRASSEELLTTKGAAVFEDVSNDAWYAPYVQTAAANGLIEGENGQFRPEDPVTRQELALLFTRFARLAKLDLPKPDASVLKPYRDANQLPDWAQADFAQAVAIGWIHGVQDDAVDPTGKATRAQTAVMLLRLMESLGE</sequence>
<dbReference type="PANTHER" id="PTHR46708">
    <property type="entry name" value="TENASCIN"/>
    <property type="match status" value="1"/>
</dbReference>
<dbReference type="Pfam" id="PF00395">
    <property type="entry name" value="SLH"/>
    <property type="match status" value="2"/>
</dbReference>
<protein>
    <submittedName>
        <fullName evidence="5">S-layer homology domain-containing protein</fullName>
    </submittedName>
</protein>
<keyword evidence="1" id="KW-0677">Repeat</keyword>
<feature type="domain" description="SLH" evidence="4">
    <location>
        <begin position="546"/>
        <end position="609"/>
    </location>
</feature>
<dbReference type="InterPro" id="IPR036116">
    <property type="entry name" value="FN3_sf"/>
</dbReference>
<dbReference type="SMART" id="SM00060">
    <property type="entry name" value="FN3"/>
    <property type="match status" value="3"/>
</dbReference>
<accession>A0ABY3SJ02</accession>
<evidence type="ECO:0000256" key="1">
    <source>
        <dbReference type="ARBA" id="ARBA00022737"/>
    </source>
</evidence>
<keyword evidence="6" id="KW-1185">Reference proteome</keyword>
<evidence type="ECO:0000313" key="6">
    <source>
        <dbReference type="Proteomes" id="UP001649230"/>
    </source>
</evidence>
<gene>
    <name evidence="5" type="ORF">L0M14_01910</name>
</gene>
<feature type="domain" description="SLH" evidence="4">
    <location>
        <begin position="613"/>
        <end position="675"/>
    </location>
</feature>
<proteinExistence type="predicted"/>
<reference evidence="5 6" key="1">
    <citation type="journal article" date="2024" name="Int. J. Syst. Evol. Microbiol.">
        <title>Paenibacillus hexagrammi sp. nov., a novel bacterium isolated from the gut content of Hexagrammos agrammus.</title>
        <authorList>
            <person name="Jung H.K."/>
            <person name="Kim D.G."/>
            <person name="Zin H."/>
            <person name="Park J."/>
            <person name="Jung H."/>
            <person name="Kim Y.O."/>
            <person name="Kong H.J."/>
            <person name="Kim J.W."/>
            <person name="Kim Y.S."/>
        </authorList>
    </citation>
    <scope>NUCLEOTIDE SEQUENCE [LARGE SCALE GENOMIC DNA]</scope>
    <source>
        <strain evidence="5 6">YPD9-1</strain>
    </source>
</reference>
<feature type="domain" description="SLH" evidence="4">
    <location>
        <begin position="680"/>
        <end position="738"/>
    </location>
</feature>
<dbReference type="InterPro" id="IPR003961">
    <property type="entry name" value="FN3_dom"/>
</dbReference>
<evidence type="ECO:0000259" key="3">
    <source>
        <dbReference type="PROSITE" id="PS50853"/>
    </source>
</evidence>
<dbReference type="PROSITE" id="PS50853">
    <property type="entry name" value="FN3"/>
    <property type="match status" value="2"/>
</dbReference>
<dbReference type="SUPFAM" id="SSF49265">
    <property type="entry name" value="Fibronectin type III"/>
    <property type="match status" value="1"/>
</dbReference>
<dbReference type="Gene3D" id="2.60.40.10">
    <property type="entry name" value="Immunoglobulins"/>
    <property type="match status" value="2"/>
</dbReference>
<dbReference type="InterPro" id="IPR050991">
    <property type="entry name" value="ECM_Regulatory_Proteins"/>
</dbReference>
<dbReference type="Pfam" id="PF00041">
    <property type="entry name" value="fn3"/>
    <property type="match status" value="1"/>
</dbReference>
<dbReference type="InterPro" id="IPR001119">
    <property type="entry name" value="SLH_dom"/>
</dbReference>
<feature type="domain" description="Fibronectin type-III" evidence="3">
    <location>
        <begin position="182"/>
        <end position="287"/>
    </location>
</feature>
<dbReference type="Proteomes" id="UP001649230">
    <property type="component" value="Chromosome"/>
</dbReference>
<feature type="domain" description="Fibronectin type-III" evidence="3">
    <location>
        <begin position="293"/>
        <end position="382"/>
    </location>
</feature>
<dbReference type="CDD" id="cd00063">
    <property type="entry name" value="FN3"/>
    <property type="match status" value="2"/>
</dbReference>
<dbReference type="InterPro" id="IPR013783">
    <property type="entry name" value="Ig-like_fold"/>
</dbReference>
<evidence type="ECO:0000313" key="5">
    <source>
        <dbReference type="EMBL" id="UJF34019.1"/>
    </source>
</evidence>
<dbReference type="PROSITE" id="PS51272">
    <property type="entry name" value="SLH"/>
    <property type="match status" value="3"/>
</dbReference>
<feature type="compositionally biased region" description="Gly residues" evidence="2">
    <location>
        <begin position="382"/>
        <end position="394"/>
    </location>
</feature>
<dbReference type="PANTHER" id="PTHR46708:SF2">
    <property type="entry name" value="FIBRONECTIN TYPE-III DOMAIN-CONTAINING PROTEIN"/>
    <property type="match status" value="1"/>
</dbReference>